<evidence type="ECO:0000313" key="7">
    <source>
        <dbReference type="Proteomes" id="UP001243989"/>
    </source>
</evidence>
<keyword evidence="2 5" id="KW-0812">Transmembrane</keyword>
<proteinExistence type="predicted"/>
<feature type="transmembrane region" description="Helical" evidence="5">
    <location>
        <begin position="154"/>
        <end position="176"/>
    </location>
</feature>
<dbReference type="GeneID" id="85471270"/>
<evidence type="ECO:0000256" key="4">
    <source>
        <dbReference type="ARBA" id="ARBA00023136"/>
    </source>
</evidence>
<feature type="transmembrane region" description="Helical" evidence="5">
    <location>
        <begin position="12"/>
        <end position="38"/>
    </location>
</feature>
<comment type="caution">
    <text evidence="6">The sequence shown here is derived from an EMBL/GenBank/DDBJ whole genome shotgun (WGS) entry which is preliminary data.</text>
</comment>
<dbReference type="AlphaFoldDB" id="A0AAI9ZFP7"/>
<dbReference type="InterPro" id="IPR007568">
    <property type="entry name" value="RTA1"/>
</dbReference>
<gene>
    <name evidence="6" type="ORF">BDP81DRAFT_360858</name>
</gene>
<dbReference type="PANTHER" id="PTHR31465:SF27">
    <property type="entry name" value="DOMAIN PROTEIN, PUTATIVE (AFU_ORTHOLOGUE AFUA_3G01030)-RELATED"/>
    <property type="match status" value="1"/>
</dbReference>
<dbReference type="EMBL" id="JAHMHQ010000035">
    <property type="protein sequence ID" value="KAK1622539.1"/>
    <property type="molecule type" value="Genomic_DNA"/>
</dbReference>
<dbReference type="Proteomes" id="UP001243989">
    <property type="component" value="Unassembled WGS sequence"/>
</dbReference>
<feature type="transmembrane region" description="Helical" evidence="5">
    <location>
        <begin position="119"/>
        <end position="142"/>
    </location>
</feature>
<evidence type="ECO:0000256" key="1">
    <source>
        <dbReference type="ARBA" id="ARBA00004141"/>
    </source>
</evidence>
<dbReference type="Pfam" id="PF04479">
    <property type="entry name" value="RTA1"/>
    <property type="match status" value="1"/>
</dbReference>
<accession>A0AAI9ZFP7</accession>
<keyword evidence="7" id="KW-1185">Reference proteome</keyword>
<dbReference type="GO" id="GO:0016020">
    <property type="term" value="C:membrane"/>
    <property type="evidence" value="ECO:0007669"/>
    <property type="project" value="UniProtKB-SubCell"/>
</dbReference>
<feature type="transmembrane region" description="Helical" evidence="5">
    <location>
        <begin position="235"/>
        <end position="252"/>
    </location>
</feature>
<keyword evidence="3 5" id="KW-1133">Transmembrane helix</keyword>
<evidence type="ECO:0000313" key="6">
    <source>
        <dbReference type="EMBL" id="KAK1622539.1"/>
    </source>
</evidence>
<keyword evidence="4 5" id="KW-0472">Membrane</keyword>
<reference evidence="6" key="1">
    <citation type="submission" date="2021-06" db="EMBL/GenBank/DDBJ databases">
        <title>Comparative genomics, transcriptomics and evolutionary studies reveal genomic signatures of adaptation to plant cell wall in hemibiotrophic fungi.</title>
        <authorList>
            <consortium name="DOE Joint Genome Institute"/>
            <person name="Baroncelli R."/>
            <person name="Diaz J.F."/>
            <person name="Benocci T."/>
            <person name="Peng M."/>
            <person name="Battaglia E."/>
            <person name="Haridas S."/>
            <person name="Andreopoulos W."/>
            <person name="Labutti K."/>
            <person name="Pangilinan J."/>
            <person name="Floch G.L."/>
            <person name="Makela M.R."/>
            <person name="Henrissat B."/>
            <person name="Grigoriev I.V."/>
            <person name="Crouch J.A."/>
            <person name="De Vries R.P."/>
            <person name="Sukno S.A."/>
            <person name="Thon M.R."/>
        </authorList>
    </citation>
    <scope>NUCLEOTIDE SEQUENCE</scope>
    <source>
        <strain evidence="6">CBS 102054</strain>
    </source>
</reference>
<feature type="transmembrane region" description="Helical" evidence="5">
    <location>
        <begin position="45"/>
        <end position="63"/>
    </location>
</feature>
<feature type="transmembrane region" description="Helical" evidence="5">
    <location>
        <begin position="75"/>
        <end position="98"/>
    </location>
</feature>
<dbReference type="RefSeq" id="XP_060438534.1">
    <property type="nucleotide sequence ID" value="XM_060586408.1"/>
</dbReference>
<organism evidence="6 7">
    <name type="scientific">Colletotrichum phormii</name>
    <dbReference type="NCBI Taxonomy" id="359342"/>
    <lineage>
        <taxon>Eukaryota</taxon>
        <taxon>Fungi</taxon>
        <taxon>Dikarya</taxon>
        <taxon>Ascomycota</taxon>
        <taxon>Pezizomycotina</taxon>
        <taxon>Sordariomycetes</taxon>
        <taxon>Hypocreomycetidae</taxon>
        <taxon>Glomerellales</taxon>
        <taxon>Glomerellaceae</taxon>
        <taxon>Colletotrichum</taxon>
        <taxon>Colletotrichum acutatum species complex</taxon>
    </lineage>
</organism>
<evidence type="ECO:0000256" key="5">
    <source>
        <dbReference type="SAM" id="Phobius"/>
    </source>
</evidence>
<dbReference type="PANTHER" id="PTHR31465">
    <property type="entry name" value="PROTEIN RTA1-RELATED"/>
    <property type="match status" value="1"/>
</dbReference>
<sequence length="294" mass="32924">MPTLESHDGYYLWHYVPSLIAAIIFEVLFVLATLFHAYKIARTKAWFCVVFVIGGLLEIIGYAGRAIARDRTGEVGPYVMQSLTILIAPALFAASVYMTLGRIIRSVHGESLSMIRINWLTRIFVAGDCFSFLVQASGGGLMVKDGSQKMGQDLIVAGLVIQIVLFAIFWVTAIVFHSRFAKNPTQASLAGHSPWKSGLWMLYVVSACIMVRSIFRLIEYVLGGDGYPLRHEWTLYVFDATLMFFVMVAFGFRFPSAFQIRKGGSQSASDVENYDLAVESEEQHQRGSMRKTMR</sequence>
<comment type="subcellular location">
    <subcellularLocation>
        <location evidence="1">Membrane</location>
        <topology evidence="1">Multi-pass membrane protein</topology>
    </subcellularLocation>
</comment>
<protein>
    <submittedName>
        <fullName evidence="6">RTA1 like protein-domain-containing protein</fullName>
    </submittedName>
</protein>
<feature type="transmembrane region" description="Helical" evidence="5">
    <location>
        <begin position="197"/>
        <end position="215"/>
    </location>
</feature>
<name>A0AAI9ZFP7_9PEZI</name>
<evidence type="ECO:0000256" key="2">
    <source>
        <dbReference type="ARBA" id="ARBA00022692"/>
    </source>
</evidence>
<evidence type="ECO:0000256" key="3">
    <source>
        <dbReference type="ARBA" id="ARBA00022989"/>
    </source>
</evidence>